<dbReference type="OrthoDB" id="9762440at2"/>
<dbReference type="Proteomes" id="UP000199701">
    <property type="component" value="Unassembled WGS sequence"/>
</dbReference>
<dbReference type="EMBL" id="FOJI01000006">
    <property type="protein sequence ID" value="SEW20107.1"/>
    <property type="molecule type" value="Genomic_DNA"/>
</dbReference>
<dbReference type="AlphaFoldDB" id="A0A1I0Q0S9"/>
<dbReference type="STRING" id="99656.SAMN05421659_106173"/>
<proteinExistence type="predicted"/>
<dbReference type="InterPro" id="IPR005094">
    <property type="entry name" value="Endonuclease_MobA/VirD2"/>
</dbReference>
<evidence type="ECO:0000313" key="3">
    <source>
        <dbReference type="Proteomes" id="UP000199701"/>
    </source>
</evidence>
<sequence length="169" mass="20129">MANLIAITDGYKNEDAVYIVLNYMWSPYCDNDLSYRGNIYSYNPYIVANQYMAVQKVFMQERGKRICHMVIGFENKEINYDEEVLDVMKLVIDYFKDRFQVFAVIHNGSKHRVDEYLHIHITVNTVSYVDGSRLYDSGEMYYKLKEYLESCSKYNWALKRKKAKDWPNS</sequence>
<dbReference type="RefSeq" id="WP_092453363.1">
    <property type="nucleotide sequence ID" value="NZ_FOJI01000006.1"/>
</dbReference>
<protein>
    <submittedName>
        <fullName evidence="2">Relaxase/Mobilisation nuclease domain-containing protein</fullName>
    </submittedName>
</protein>
<feature type="domain" description="MobA/VirD2-like nuclease" evidence="1">
    <location>
        <begin position="32"/>
        <end position="155"/>
    </location>
</feature>
<name>A0A1I0Q0S9_9FIRM</name>
<keyword evidence="3" id="KW-1185">Reference proteome</keyword>
<dbReference type="Pfam" id="PF03432">
    <property type="entry name" value="Relaxase"/>
    <property type="match status" value="1"/>
</dbReference>
<evidence type="ECO:0000313" key="2">
    <source>
        <dbReference type="EMBL" id="SEW20107.1"/>
    </source>
</evidence>
<gene>
    <name evidence="2" type="ORF">SAMN05421659_106173</name>
</gene>
<accession>A0A1I0Q0S9</accession>
<evidence type="ECO:0000259" key="1">
    <source>
        <dbReference type="Pfam" id="PF03432"/>
    </source>
</evidence>
<organism evidence="2 3">
    <name type="scientific">[Clostridium] fimetarium</name>
    <dbReference type="NCBI Taxonomy" id="99656"/>
    <lineage>
        <taxon>Bacteria</taxon>
        <taxon>Bacillati</taxon>
        <taxon>Bacillota</taxon>
        <taxon>Clostridia</taxon>
        <taxon>Lachnospirales</taxon>
        <taxon>Lachnospiraceae</taxon>
    </lineage>
</organism>
<reference evidence="2 3" key="1">
    <citation type="submission" date="2016-10" db="EMBL/GenBank/DDBJ databases">
        <authorList>
            <person name="de Groot N.N."/>
        </authorList>
    </citation>
    <scope>NUCLEOTIDE SEQUENCE [LARGE SCALE GENOMIC DNA]</scope>
    <source>
        <strain evidence="2 3">DSM 9179</strain>
    </source>
</reference>